<feature type="signal peptide" evidence="1">
    <location>
        <begin position="1"/>
        <end position="23"/>
    </location>
</feature>
<feature type="chain" id="PRO_5005831192" evidence="1">
    <location>
        <begin position="24"/>
        <end position="57"/>
    </location>
</feature>
<evidence type="ECO:0000313" key="3">
    <source>
        <dbReference type="Proteomes" id="UP000053105"/>
    </source>
</evidence>
<name>A0A0M9AAN9_9HYME</name>
<proteinExistence type="predicted"/>
<dbReference type="EMBL" id="KQ435699">
    <property type="protein sequence ID" value="KOX80620.1"/>
    <property type="molecule type" value="Genomic_DNA"/>
</dbReference>
<organism evidence="2 3">
    <name type="scientific">Melipona quadrifasciata</name>
    <dbReference type="NCBI Taxonomy" id="166423"/>
    <lineage>
        <taxon>Eukaryota</taxon>
        <taxon>Metazoa</taxon>
        <taxon>Ecdysozoa</taxon>
        <taxon>Arthropoda</taxon>
        <taxon>Hexapoda</taxon>
        <taxon>Insecta</taxon>
        <taxon>Pterygota</taxon>
        <taxon>Neoptera</taxon>
        <taxon>Endopterygota</taxon>
        <taxon>Hymenoptera</taxon>
        <taxon>Apocrita</taxon>
        <taxon>Aculeata</taxon>
        <taxon>Apoidea</taxon>
        <taxon>Anthophila</taxon>
        <taxon>Apidae</taxon>
        <taxon>Melipona</taxon>
    </lineage>
</organism>
<gene>
    <name evidence="2" type="ORF">WN51_05475</name>
</gene>
<sequence>HWSHLYGFSPVCTLLCILRFSESVKPLPQMSQTYGFSPVWIRLCFFKCSALLRLLPQ</sequence>
<feature type="non-terminal residue" evidence="2">
    <location>
        <position position="1"/>
    </location>
</feature>
<evidence type="ECO:0000313" key="2">
    <source>
        <dbReference type="EMBL" id="KOX80620.1"/>
    </source>
</evidence>
<protein>
    <submittedName>
        <fullName evidence="2">Uncharacterized protein</fullName>
    </submittedName>
</protein>
<reference evidence="2 3" key="1">
    <citation type="submission" date="2015-07" db="EMBL/GenBank/DDBJ databases">
        <title>The genome of Melipona quadrifasciata.</title>
        <authorList>
            <person name="Pan H."/>
            <person name="Kapheim K."/>
        </authorList>
    </citation>
    <scope>NUCLEOTIDE SEQUENCE [LARGE SCALE GENOMIC DNA]</scope>
    <source>
        <strain evidence="2">0111107301</strain>
        <tissue evidence="2">Whole body</tissue>
    </source>
</reference>
<evidence type="ECO:0000256" key="1">
    <source>
        <dbReference type="SAM" id="SignalP"/>
    </source>
</evidence>
<dbReference type="AlphaFoldDB" id="A0A0M9AAN9"/>
<dbReference type="OrthoDB" id="8195331at2759"/>
<keyword evidence="1" id="KW-0732">Signal</keyword>
<accession>A0A0M9AAN9</accession>
<keyword evidence="3" id="KW-1185">Reference proteome</keyword>
<dbReference type="Proteomes" id="UP000053105">
    <property type="component" value="Unassembled WGS sequence"/>
</dbReference>